<accession>A0A8X6GS23</accession>
<reference evidence="1" key="1">
    <citation type="submission" date="2020-07" db="EMBL/GenBank/DDBJ databases">
        <title>Multicomponent nature underlies the extraordinary mechanical properties of spider dragline silk.</title>
        <authorList>
            <person name="Kono N."/>
            <person name="Nakamura H."/>
            <person name="Mori M."/>
            <person name="Yoshida Y."/>
            <person name="Ohtoshi R."/>
            <person name="Malay A.D."/>
            <person name="Moran D.A.P."/>
            <person name="Tomita M."/>
            <person name="Numata K."/>
            <person name="Arakawa K."/>
        </authorList>
    </citation>
    <scope>NUCLEOTIDE SEQUENCE</scope>
</reference>
<gene>
    <name evidence="1" type="primary">NCL1_52615</name>
    <name evidence="1" type="ORF">TNCT_645811</name>
</gene>
<keyword evidence="2" id="KW-1185">Reference proteome</keyword>
<evidence type="ECO:0000313" key="1">
    <source>
        <dbReference type="EMBL" id="GFR09363.1"/>
    </source>
</evidence>
<name>A0A8X6GS23_TRICU</name>
<protein>
    <submittedName>
        <fullName evidence="1">Uncharacterized protein</fullName>
    </submittedName>
</protein>
<organism evidence="1 2">
    <name type="scientific">Trichonephila clavata</name>
    <name type="common">Joro spider</name>
    <name type="synonym">Nephila clavata</name>
    <dbReference type="NCBI Taxonomy" id="2740835"/>
    <lineage>
        <taxon>Eukaryota</taxon>
        <taxon>Metazoa</taxon>
        <taxon>Ecdysozoa</taxon>
        <taxon>Arthropoda</taxon>
        <taxon>Chelicerata</taxon>
        <taxon>Arachnida</taxon>
        <taxon>Araneae</taxon>
        <taxon>Araneomorphae</taxon>
        <taxon>Entelegynae</taxon>
        <taxon>Araneoidea</taxon>
        <taxon>Nephilidae</taxon>
        <taxon>Trichonephila</taxon>
    </lineage>
</organism>
<dbReference type="Proteomes" id="UP000887116">
    <property type="component" value="Unassembled WGS sequence"/>
</dbReference>
<comment type="caution">
    <text evidence="1">The sequence shown here is derived from an EMBL/GenBank/DDBJ whole genome shotgun (WGS) entry which is preliminary data.</text>
</comment>
<proteinExistence type="predicted"/>
<dbReference type="OrthoDB" id="6435357at2759"/>
<dbReference type="EMBL" id="BMAO01016536">
    <property type="protein sequence ID" value="GFR09363.1"/>
    <property type="molecule type" value="Genomic_DNA"/>
</dbReference>
<dbReference type="AlphaFoldDB" id="A0A8X6GS23"/>
<sequence>MSEASLSSVKHKIQLPEDGCLKPLSKSKNVACNIMIIKVPEEMRKPGELTYQLATCDRSIPGIEWPADKIVDQLIYGTSRESQKPIPDPKQNCPVYFRERRLSKKKRGTLLPEHHKNKIGMKKISANDIDPWIKKPWEDSSYLGVNPVVPVNSSSSMISNLPYNMDMSGPVPMNPKPPLISNLHYNSMNMPGPVCSSYDLEAMHRTNNTIYKNNYNKNLGYKGMSSTSYMHNSARNQRNELLMSTMPDSPHSFVLPSNNGLIRNDPPARKGLLGDFPAYTQSFNKNFERFPRENLKRFDNNHASFEYSIAFGNNSLSSKSHLKGSRNQSRLR</sequence>
<evidence type="ECO:0000313" key="2">
    <source>
        <dbReference type="Proteomes" id="UP000887116"/>
    </source>
</evidence>